<evidence type="ECO:0000313" key="6">
    <source>
        <dbReference type="EMBL" id="BDS13066.1"/>
    </source>
</evidence>
<protein>
    <recommendedName>
        <fullName evidence="2">N-acetylmuramoyl-L-alanine amidase</fullName>
        <ecNumber evidence="2">3.5.1.28</ecNumber>
    </recommendedName>
</protein>
<dbReference type="PANTHER" id="PTHR30404">
    <property type="entry name" value="N-ACETYLMURAMOYL-L-ALANINE AMIDASE"/>
    <property type="match status" value="1"/>
</dbReference>
<organism evidence="5 7">
    <name type="scientific">Aureispira anguillae</name>
    <dbReference type="NCBI Taxonomy" id="2864201"/>
    <lineage>
        <taxon>Bacteria</taxon>
        <taxon>Pseudomonadati</taxon>
        <taxon>Bacteroidota</taxon>
        <taxon>Saprospiria</taxon>
        <taxon>Saprospirales</taxon>
        <taxon>Saprospiraceae</taxon>
        <taxon>Aureispira</taxon>
    </lineage>
</organism>
<dbReference type="Gene3D" id="3.40.630.40">
    <property type="entry name" value="Zn-dependent exopeptidases"/>
    <property type="match status" value="1"/>
</dbReference>
<dbReference type="InterPro" id="IPR002508">
    <property type="entry name" value="MurNAc-LAA_cat"/>
</dbReference>
<dbReference type="CDD" id="cd02696">
    <property type="entry name" value="MurNAc-LAA"/>
    <property type="match status" value="1"/>
</dbReference>
<dbReference type="EC" id="3.5.1.28" evidence="2"/>
<gene>
    <name evidence="5" type="ORF">AsAng_0037300</name>
    <name evidence="6" type="ORF">AsAng_0037940</name>
</gene>
<dbReference type="GO" id="GO:0008745">
    <property type="term" value="F:N-acetylmuramoyl-L-alanine amidase activity"/>
    <property type="evidence" value="ECO:0007669"/>
    <property type="project" value="UniProtKB-EC"/>
</dbReference>
<dbReference type="EMBL" id="AP026867">
    <property type="protein sequence ID" value="BDS13066.1"/>
    <property type="molecule type" value="Genomic_DNA"/>
</dbReference>
<proteinExistence type="predicted"/>
<dbReference type="SUPFAM" id="SSF53187">
    <property type="entry name" value="Zn-dependent exopeptidases"/>
    <property type="match status" value="1"/>
</dbReference>
<reference evidence="5" key="1">
    <citation type="submission" date="2022-09" db="EMBL/GenBank/DDBJ databases">
        <title>Aureispira anguillicida sp. nov., isolated from Leptocephalus of Japanese eel Anguilla japonica.</title>
        <authorList>
            <person name="Yuasa K."/>
            <person name="Mekata T."/>
            <person name="Ikunari K."/>
        </authorList>
    </citation>
    <scope>NUCLEOTIDE SEQUENCE</scope>
    <source>
        <strain evidence="5">EL160426</strain>
    </source>
</reference>
<name>A0A916DUT5_9BACT</name>
<evidence type="ECO:0000256" key="1">
    <source>
        <dbReference type="ARBA" id="ARBA00001561"/>
    </source>
</evidence>
<evidence type="ECO:0000313" key="7">
    <source>
        <dbReference type="Proteomes" id="UP001060919"/>
    </source>
</evidence>
<dbReference type="EMBL" id="AP026867">
    <property type="protein sequence ID" value="BDS13002.1"/>
    <property type="molecule type" value="Genomic_DNA"/>
</dbReference>
<evidence type="ECO:0000313" key="5">
    <source>
        <dbReference type="EMBL" id="BDS13002.1"/>
    </source>
</evidence>
<sequence>MIVIISNGHGGLIGGKYQTRGKRFTFSDGTTIYEGEFNRAIKNRVQERLTEKGIPFYDLVPEQKDINRKTRVARANHIYRRERRKVFLIEIHSNAGGGEGSEVFVSRGASTKSKALANWTATLYNKHFPESIFRGVKRKDWDVVALTYCPAILLEMFFMDNEQECKKYLLTKEGRDRIAAYVVDIIENFIKYHS</sequence>
<dbReference type="RefSeq" id="WP_264788331.1">
    <property type="nucleotide sequence ID" value="NZ_AP026867.1"/>
</dbReference>
<evidence type="ECO:0000259" key="4">
    <source>
        <dbReference type="SMART" id="SM00646"/>
    </source>
</evidence>
<dbReference type="Proteomes" id="UP001060919">
    <property type="component" value="Chromosome"/>
</dbReference>
<dbReference type="Pfam" id="PF01520">
    <property type="entry name" value="Amidase_3"/>
    <property type="match status" value="1"/>
</dbReference>
<accession>A0A916DUT5</accession>
<dbReference type="KEGG" id="aup:AsAng_0037300"/>
<dbReference type="KEGG" id="aup:AsAng_0037940"/>
<dbReference type="AlphaFoldDB" id="A0A916DUT5"/>
<comment type="catalytic activity">
    <reaction evidence="1">
        <text>Hydrolyzes the link between N-acetylmuramoyl residues and L-amino acid residues in certain cell-wall glycopeptides.</text>
        <dbReference type="EC" id="3.5.1.28"/>
    </reaction>
</comment>
<evidence type="ECO:0000256" key="3">
    <source>
        <dbReference type="ARBA" id="ARBA00022801"/>
    </source>
</evidence>
<dbReference type="InterPro" id="IPR050695">
    <property type="entry name" value="N-acetylmuramoyl_amidase_3"/>
</dbReference>
<keyword evidence="3" id="KW-0378">Hydrolase</keyword>
<dbReference type="SMART" id="SM00646">
    <property type="entry name" value="Ami_3"/>
    <property type="match status" value="1"/>
</dbReference>
<dbReference type="PANTHER" id="PTHR30404:SF0">
    <property type="entry name" value="N-ACETYLMURAMOYL-L-ALANINE AMIDASE AMIC"/>
    <property type="match status" value="1"/>
</dbReference>
<dbReference type="GO" id="GO:0009253">
    <property type="term" value="P:peptidoglycan catabolic process"/>
    <property type="evidence" value="ECO:0007669"/>
    <property type="project" value="InterPro"/>
</dbReference>
<keyword evidence="7" id="KW-1185">Reference proteome</keyword>
<evidence type="ECO:0000256" key="2">
    <source>
        <dbReference type="ARBA" id="ARBA00011901"/>
    </source>
</evidence>
<feature type="domain" description="MurNAc-LAA" evidence="4">
    <location>
        <begin position="70"/>
        <end position="187"/>
    </location>
</feature>
<dbReference type="GO" id="GO:0030288">
    <property type="term" value="C:outer membrane-bounded periplasmic space"/>
    <property type="evidence" value="ECO:0007669"/>
    <property type="project" value="TreeGrafter"/>
</dbReference>